<keyword evidence="3 5" id="KW-0347">Helicase</keyword>
<dbReference type="EMBL" id="CP034550">
    <property type="protein sequence ID" value="QFZ19283.1"/>
    <property type="molecule type" value="Genomic_DNA"/>
</dbReference>
<dbReference type="GO" id="GO:0043138">
    <property type="term" value="F:3'-5' DNA helicase activity"/>
    <property type="evidence" value="ECO:0007669"/>
    <property type="project" value="TreeGrafter"/>
</dbReference>
<evidence type="ECO:0000256" key="3">
    <source>
        <dbReference type="ARBA" id="ARBA00022806"/>
    </source>
</evidence>
<dbReference type="PANTHER" id="PTHR11070">
    <property type="entry name" value="UVRD / RECB / PCRA DNA HELICASE FAMILY MEMBER"/>
    <property type="match status" value="1"/>
</dbReference>
<evidence type="ECO:0000313" key="9">
    <source>
        <dbReference type="Proteomes" id="UP000325787"/>
    </source>
</evidence>
<keyword evidence="4 5" id="KW-0067">ATP-binding</keyword>
<feature type="binding site" evidence="5">
    <location>
        <begin position="229"/>
        <end position="236"/>
    </location>
    <ligand>
        <name>ATP</name>
        <dbReference type="ChEBI" id="CHEBI:30616"/>
    </ligand>
</feature>
<dbReference type="GO" id="GO:0005829">
    <property type="term" value="C:cytosol"/>
    <property type="evidence" value="ECO:0007669"/>
    <property type="project" value="TreeGrafter"/>
</dbReference>
<keyword evidence="2 5" id="KW-0378">Hydrolase</keyword>
<dbReference type="KEGG" id="ssyi:EKG83_19225"/>
<evidence type="ECO:0000256" key="1">
    <source>
        <dbReference type="ARBA" id="ARBA00022741"/>
    </source>
</evidence>
<dbReference type="AlphaFoldDB" id="A0A1X9WEN8"/>
<gene>
    <name evidence="8" type="ORF">EKG83_19225</name>
</gene>
<protein>
    <submittedName>
        <fullName evidence="8">AAA family ATPase</fullName>
    </submittedName>
    <submittedName>
        <fullName evidence="7">NcmJ</fullName>
    </submittedName>
</protein>
<dbReference type="Proteomes" id="UP000325787">
    <property type="component" value="Chromosome"/>
</dbReference>
<dbReference type="InterPro" id="IPR014016">
    <property type="entry name" value="UvrD-like_ATP-bd"/>
</dbReference>
<feature type="domain" description="UvrD-like helicase ATP-binding" evidence="6">
    <location>
        <begin position="208"/>
        <end position="551"/>
    </location>
</feature>
<evidence type="ECO:0000256" key="5">
    <source>
        <dbReference type="PROSITE-ProRule" id="PRU00560"/>
    </source>
</evidence>
<dbReference type="SUPFAM" id="SSF52540">
    <property type="entry name" value="P-loop containing nucleoside triphosphate hydrolases"/>
    <property type="match status" value="1"/>
</dbReference>
<keyword evidence="9" id="KW-1185">Reference proteome</keyword>
<evidence type="ECO:0000259" key="6">
    <source>
        <dbReference type="PROSITE" id="PS51198"/>
    </source>
</evidence>
<dbReference type="PROSITE" id="PS51198">
    <property type="entry name" value="UVRD_HELICASE_ATP_BIND"/>
    <property type="match status" value="1"/>
</dbReference>
<name>A0A1X9WEN8_SACSY</name>
<dbReference type="Gene3D" id="3.40.50.300">
    <property type="entry name" value="P-loop containing nucleotide triphosphate hydrolases"/>
    <property type="match status" value="2"/>
</dbReference>
<keyword evidence="1 5" id="KW-0547">Nucleotide-binding</keyword>
<evidence type="ECO:0000313" key="7">
    <source>
        <dbReference type="EMBL" id="ARS01483.1"/>
    </source>
</evidence>
<dbReference type="GO" id="GO:0005524">
    <property type="term" value="F:ATP binding"/>
    <property type="evidence" value="ECO:0007669"/>
    <property type="project" value="UniProtKB-UniRule"/>
</dbReference>
<dbReference type="EMBL" id="KY287782">
    <property type="protein sequence ID" value="ARS01483.1"/>
    <property type="molecule type" value="Genomic_DNA"/>
</dbReference>
<dbReference type="GO" id="GO:0016787">
    <property type="term" value="F:hydrolase activity"/>
    <property type="evidence" value="ECO:0007669"/>
    <property type="project" value="UniProtKB-UniRule"/>
</dbReference>
<dbReference type="InterPro" id="IPR000212">
    <property type="entry name" value="DNA_helicase_UvrD/REP"/>
</dbReference>
<organism evidence="7">
    <name type="scientific">Saccharothrix syringae</name>
    <name type="common">Nocardiopsis syringae</name>
    <dbReference type="NCBI Taxonomy" id="103733"/>
    <lineage>
        <taxon>Bacteria</taxon>
        <taxon>Bacillati</taxon>
        <taxon>Actinomycetota</taxon>
        <taxon>Actinomycetes</taxon>
        <taxon>Pseudonocardiales</taxon>
        <taxon>Pseudonocardiaceae</taxon>
        <taxon>Saccharothrix</taxon>
    </lineage>
</organism>
<sequence>MHESDEGQVEPEIRAERDYMDACRAQLARMRDEVRTMLDTGAGEGEDVVDKYFNHVLRQFRRQVVEELVDLKGVPLFFGRLEYPAREIYDDAGDEVRRQGRPTHTPTEDRVYVGRRGVRDDDGEPMVIDWRAALSRAFYEADRRNPMGVRVRRRYGFDHDGVLTAFEDEPVDRPAGTDGAVGTDGAGGLLAAEIERPRKGPMRDIVATIQPEQMSLVRAPLDRTLCVQGAPGTGKTAVGLHRLAYLLYAERDRLRKDGGVAVIGPNRSFLSYIRNVLPALGEVQVAQTTIDELIDPGVAVGRVDDPAAARVKGDVRMAEVLRRHLWARIRPLEEAVEVKHQHRTWRLFPDELADEVAAVVDRGTDYGTGREVLAARLAHLVLRQMERAGNSSVTSAQLRRNGAINRAVGRMWPAIDAARAVFELLTDEEQLARAADGVLSPDEQRAVLVTPRPRNARAMRWTSLDLALLDEVRSLVERPARLGHVVVDEAQDLSPMQFRAIARRLAGSGTVLGDLAQATSPSAVRDWTEVLAHLGRPDGHVEELTRGYRVPAQIIDFAARILPHIAPGLAGPASFRHTADALHVTGTTPRDRTATVVGICLTALEGEGSIGLIAADEHVPALHRALADHDVPHVVLGDDDVDMEAERLNLVPVSLGKGLEFDTVVVVEPMAIVAAEERGLQRLYVALTRAVSELHVVHSEPLPAPLAQQPALV</sequence>
<dbReference type="InterPro" id="IPR027417">
    <property type="entry name" value="P-loop_NTPase"/>
</dbReference>
<dbReference type="GO" id="GO:0003677">
    <property type="term" value="F:DNA binding"/>
    <property type="evidence" value="ECO:0007669"/>
    <property type="project" value="InterPro"/>
</dbReference>
<evidence type="ECO:0000256" key="4">
    <source>
        <dbReference type="ARBA" id="ARBA00022840"/>
    </source>
</evidence>
<dbReference type="OrthoDB" id="9787585at2"/>
<evidence type="ECO:0000256" key="2">
    <source>
        <dbReference type="ARBA" id="ARBA00022801"/>
    </source>
</evidence>
<dbReference type="PANTHER" id="PTHR11070:SF45">
    <property type="entry name" value="DNA 3'-5' HELICASE"/>
    <property type="match status" value="1"/>
</dbReference>
<proteinExistence type="predicted"/>
<evidence type="ECO:0000313" key="8">
    <source>
        <dbReference type="EMBL" id="QFZ19283.1"/>
    </source>
</evidence>
<dbReference type="GO" id="GO:0000725">
    <property type="term" value="P:recombinational repair"/>
    <property type="evidence" value="ECO:0007669"/>
    <property type="project" value="TreeGrafter"/>
</dbReference>
<reference evidence="7" key="1">
    <citation type="submission" date="2016-12" db="EMBL/GenBank/DDBJ databases">
        <title>Identification of nocamycin biosynthetic gene cluster from Saccharothrix syringae NRRL B-16468 and generation of new nocamycin derivatives by manipulating gene cluster.</title>
        <authorList>
            <person name="Mo X."/>
            <person name="Shi C."/>
            <person name="Gui C."/>
            <person name="Ju J."/>
            <person name="Wang Q."/>
        </authorList>
    </citation>
    <scope>NUCLEOTIDE SEQUENCE</scope>
</reference>
<accession>A0A1X9WEN8</accession>
<dbReference type="RefSeq" id="WP_033434615.1">
    <property type="nucleotide sequence ID" value="NZ_CP034550.1"/>
</dbReference>
<reference evidence="8" key="2">
    <citation type="submission" date="2018-12" db="EMBL/GenBank/DDBJ databases">
        <title>Complete genome of Saccharothrix syringae NRRL B-16468, the nocamycin producer.</title>
        <authorList>
            <person name="Mo X."/>
            <person name="Yang S."/>
        </authorList>
    </citation>
    <scope>NUCLEOTIDE SEQUENCE [LARGE SCALE GENOMIC DNA]</scope>
    <source>
        <strain evidence="8">NRRL B-16468</strain>
    </source>
</reference>
<reference evidence="9" key="3">
    <citation type="journal article" date="2021" name="Curr. Microbiol.">
        <title>Complete genome of nocamycin-producing strain Saccharothrix syringae NRRL B-16468 reveals the biosynthetic potential for secondary metabolites.</title>
        <authorList>
            <person name="Mo X."/>
            <person name="Yang S."/>
        </authorList>
    </citation>
    <scope>NUCLEOTIDE SEQUENCE [LARGE SCALE GENOMIC DNA]</scope>
    <source>
        <strain evidence="9">ATCC 51364 / DSM 43886 / JCM 6844 / KCTC 9398 / NBRC 14523 / NRRL B-16468 / INA 2240</strain>
    </source>
</reference>